<dbReference type="Proteomes" id="UP000325849">
    <property type="component" value="Unassembled WGS sequence"/>
</dbReference>
<dbReference type="GO" id="GO:0004198">
    <property type="term" value="F:calcium-dependent cysteine-type endopeptidase activity"/>
    <property type="evidence" value="ECO:0007669"/>
    <property type="project" value="InterPro"/>
</dbReference>
<dbReference type="PANTHER" id="PTHR10183:SF379">
    <property type="entry name" value="CALPAIN-5"/>
    <property type="match status" value="1"/>
</dbReference>
<organism evidence="8 9">
    <name type="scientific">Streptomyces adustus</name>
    <dbReference type="NCBI Taxonomy" id="1609272"/>
    <lineage>
        <taxon>Bacteria</taxon>
        <taxon>Bacillati</taxon>
        <taxon>Actinomycetota</taxon>
        <taxon>Actinomycetes</taxon>
        <taxon>Kitasatosporales</taxon>
        <taxon>Streptomycetaceae</taxon>
        <taxon>Streptomyces</taxon>
    </lineage>
</organism>
<evidence type="ECO:0000259" key="7">
    <source>
        <dbReference type="PROSITE" id="PS50203"/>
    </source>
</evidence>
<keyword evidence="9" id="KW-1185">Reference proteome</keyword>
<evidence type="ECO:0000256" key="2">
    <source>
        <dbReference type="ARBA" id="ARBA00022670"/>
    </source>
</evidence>
<dbReference type="RefSeq" id="WP_152885534.1">
    <property type="nucleotide sequence ID" value="NZ_VJZD01000012.1"/>
</dbReference>
<protein>
    <submittedName>
        <fullName evidence="8">Peptidase C2 calpain</fullName>
    </submittedName>
</protein>
<evidence type="ECO:0000256" key="1">
    <source>
        <dbReference type="ARBA" id="ARBA00007623"/>
    </source>
</evidence>
<dbReference type="OrthoDB" id="4617536at2"/>
<keyword evidence="3 5" id="KW-0378">Hydrolase</keyword>
<reference evidence="8 9" key="1">
    <citation type="submission" date="2019-07" db="EMBL/GenBank/DDBJ databases">
        <title>New species of Amycolatopsis and Streptomyces.</title>
        <authorList>
            <person name="Duangmal K."/>
            <person name="Teo W.F.A."/>
            <person name="Lipun K."/>
        </authorList>
    </citation>
    <scope>NUCLEOTIDE SEQUENCE [LARGE SCALE GENOMIC DNA]</scope>
    <source>
        <strain evidence="8 9">NBRC 109810</strain>
    </source>
</reference>
<accession>A0A5N8V640</accession>
<evidence type="ECO:0000313" key="9">
    <source>
        <dbReference type="Proteomes" id="UP000325849"/>
    </source>
</evidence>
<feature type="region of interest" description="Disordered" evidence="6">
    <location>
        <begin position="243"/>
        <end position="265"/>
    </location>
</feature>
<dbReference type="EMBL" id="VJZD01000012">
    <property type="protein sequence ID" value="MPY30731.1"/>
    <property type="molecule type" value="Genomic_DNA"/>
</dbReference>
<name>A0A5N8V640_9ACTN</name>
<dbReference type="PANTHER" id="PTHR10183">
    <property type="entry name" value="CALPAIN"/>
    <property type="match status" value="1"/>
</dbReference>
<keyword evidence="2 5" id="KW-0645">Protease</keyword>
<dbReference type="Pfam" id="PF00648">
    <property type="entry name" value="Peptidase_C2"/>
    <property type="match status" value="1"/>
</dbReference>
<comment type="similarity">
    <text evidence="1">Belongs to the peptidase C2 family.</text>
</comment>
<evidence type="ECO:0000256" key="6">
    <source>
        <dbReference type="SAM" id="MobiDB-lite"/>
    </source>
</evidence>
<feature type="compositionally biased region" description="Low complexity" evidence="6">
    <location>
        <begin position="245"/>
        <end position="257"/>
    </location>
</feature>
<dbReference type="SUPFAM" id="SSF54001">
    <property type="entry name" value="Cysteine proteinases"/>
    <property type="match status" value="1"/>
</dbReference>
<dbReference type="InterPro" id="IPR001300">
    <property type="entry name" value="Peptidase_C2_calpain_cat"/>
</dbReference>
<evidence type="ECO:0000256" key="4">
    <source>
        <dbReference type="ARBA" id="ARBA00022807"/>
    </source>
</evidence>
<proteinExistence type="inferred from homology"/>
<comment type="caution">
    <text evidence="8">The sequence shown here is derived from an EMBL/GenBank/DDBJ whole genome shotgun (WGS) entry which is preliminary data.</text>
</comment>
<feature type="active site" evidence="5">
    <location>
        <position position="285"/>
    </location>
</feature>
<evidence type="ECO:0000313" key="8">
    <source>
        <dbReference type="EMBL" id="MPY30731.1"/>
    </source>
</evidence>
<dbReference type="InterPro" id="IPR000169">
    <property type="entry name" value="Pept_cys_AS"/>
</dbReference>
<feature type="domain" description="Calpain catalytic" evidence="7">
    <location>
        <begin position="230"/>
        <end position="472"/>
    </location>
</feature>
<dbReference type="GO" id="GO:0006508">
    <property type="term" value="P:proteolysis"/>
    <property type="evidence" value="ECO:0007669"/>
    <property type="project" value="UniProtKB-KW"/>
</dbReference>
<dbReference type="InterPro" id="IPR038765">
    <property type="entry name" value="Papain-like_cys_pep_sf"/>
</dbReference>
<keyword evidence="4 5" id="KW-0788">Thiol protease</keyword>
<dbReference type="SMART" id="SM00230">
    <property type="entry name" value="CysPc"/>
    <property type="match status" value="1"/>
</dbReference>
<gene>
    <name evidence="8" type="ORF">FNH09_05195</name>
</gene>
<dbReference type="AlphaFoldDB" id="A0A5N8V640"/>
<sequence length="499" mass="54146">MTFRGFDATGLTALANQLDALSQNSGKLHSRLATVLTTAQQNLPSGQNASRDPELQDLVGDVIPMPSIFGVGRRRLPGSLGGELSDMQTSMKHRIKQLEGLQELEKRGYPVNDSMVFLDESAPDAQKIDDALRDLQALQGKDFGMDGNRDDLEKVSGELDGLTGAELDALMTKASPKDLAFYNQLVSNTDDSGWNPFDDNGLPEAGRRATLGLMLSKISPENVGKFQAAFPGTQPTFTNTAAYESGGNSQNGQTNNGIHWAPPSDPLFQDGVSADDVNQNQFGDCWYVASLAGLAQKDPKFVQDGIRQNPNGTVSVRVWDKNGNYQWVTMTADLPTDQNGNPISTYGNGETWPAYYEKAFALVYSDDGDGKRGYGGIEGDDPKKSAPYLTGKEGDDLESGGFLGLGKHDDKDIGSLKKAFDSGKVLTVSTPDDEDLDKNHPTEWGSTYHSNHAYYVRGFTDDGKIILGNPWGVKGYPPITVTQDQFDKYFQGPEAFDVP</sequence>
<evidence type="ECO:0000256" key="3">
    <source>
        <dbReference type="ARBA" id="ARBA00022801"/>
    </source>
</evidence>
<feature type="active site" evidence="5">
    <location>
        <position position="469"/>
    </location>
</feature>
<dbReference type="PROSITE" id="PS00139">
    <property type="entry name" value="THIOL_PROTEASE_CYS"/>
    <property type="match status" value="1"/>
</dbReference>
<dbReference type="PROSITE" id="PS50203">
    <property type="entry name" value="CALPAIN_CAT"/>
    <property type="match status" value="1"/>
</dbReference>
<feature type="active site" evidence="5">
    <location>
        <position position="452"/>
    </location>
</feature>
<dbReference type="InterPro" id="IPR022684">
    <property type="entry name" value="Calpain_cysteine_protease"/>
</dbReference>
<evidence type="ECO:0000256" key="5">
    <source>
        <dbReference type="PROSITE-ProRule" id="PRU00239"/>
    </source>
</evidence>